<evidence type="ECO:0000313" key="8">
    <source>
        <dbReference type="EMBL" id="KAL0014265.1"/>
    </source>
</evidence>
<feature type="transmembrane region" description="Helical" evidence="6">
    <location>
        <begin position="104"/>
        <end position="126"/>
    </location>
</feature>
<evidence type="ECO:0000313" key="9">
    <source>
        <dbReference type="Proteomes" id="UP001459277"/>
    </source>
</evidence>
<keyword evidence="4 6" id="KW-1133">Transmembrane helix</keyword>
<dbReference type="PANTHER" id="PTHR31218">
    <property type="entry name" value="WAT1-RELATED PROTEIN"/>
    <property type="match status" value="1"/>
</dbReference>
<feature type="domain" description="EamA" evidence="7">
    <location>
        <begin position="185"/>
        <end position="322"/>
    </location>
</feature>
<feature type="transmembrane region" description="Helical" evidence="6">
    <location>
        <begin position="73"/>
        <end position="98"/>
    </location>
</feature>
<dbReference type="GO" id="GO:0016020">
    <property type="term" value="C:membrane"/>
    <property type="evidence" value="ECO:0007669"/>
    <property type="project" value="UniProtKB-SubCell"/>
</dbReference>
<feature type="transmembrane region" description="Helical" evidence="6">
    <location>
        <begin position="182"/>
        <end position="202"/>
    </location>
</feature>
<accession>A0AAW2DU42</accession>
<comment type="subcellular location">
    <subcellularLocation>
        <location evidence="1 6">Membrane</location>
        <topology evidence="1 6">Multi-pass membrane protein</topology>
    </subcellularLocation>
</comment>
<evidence type="ECO:0000256" key="2">
    <source>
        <dbReference type="ARBA" id="ARBA00007635"/>
    </source>
</evidence>
<dbReference type="AlphaFoldDB" id="A0AAW2DU42"/>
<keyword evidence="5 6" id="KW-0472">Membrane</keyword>
<dbReference type="InterPro" id="IPR030184">
    <property type="entry name" value="WAT1-related"/>
</dbReference>
<proteinExistence type="inferred from homology"/>
<evidence type="ECO:0000259" key="7">
    <source>
        <dbReference type="Pfam" id="PF00892"/>
    </source>
</evidence>
<feature type="transmembrane region" description="Helical" evidence="6">
    <location>
        <begin position="9"/>
        <end position="29"/>
    </location>
</feature>
<organism evidence="8 9">
    <name type="scientific">Lithocarpus litseifolius</name>
    <dbReference type="NCBI Taxonomy" id="425828"/>
    <lineage>
        <taxon>Eukaryota</taxon>
        <taxon>Viridiplantae</taxon>
        <taxon>Streptophyta</taxon>
        <taxon>Embryophyta</taxon>
        <taxon>Tracheophyta</taxon>
        <taxon>Spermatophyta</taxon>
        <taxon>Magnoliopsida</taxon>
        <taxon>eudicotyledons</taxon>
        <taxon>Gunneridae</taxon>
        <taxon>Pentapetalae</taxon>
        <taxon>rosids</taxon>
        <taxon>fabids</taxon>
        <taxon>Fagales</taxon>
        <taxon>Fagaceae</taxon>
        <taxon>Lithocarpus</taxon>
    </lineage>
</organism>
<dbReference type="Pfam" id="PF00892">
    <property type="entry name" value="EamA"/>
    <property type="match status" value="2"/>
</dbReference>
<comment type="caution">
    <text evidence="8">The sequence shown here is derived from an EMBL/GenBank/DDBJ whole genome shotgun (WGS) entry which is preliminary data.</text>
</comment>
<gene>
    <name evidence="8" type="ORF">SO802_001334</name>
</gene>
<keyword evidence="3 6" id="KW-0812">Transmembrane</keyword>
<comment type="similarity">
    <text evidence="2 6">Belongs to the drug/metabolite transporter (DMT) superfamily. Plant drug/metabolite exporter (P-DME) (TC 2.A.7.4) family.</text>
</comment>
<evidence type="ECO:0000256" key="3">
    <source>
        <dbReference type="ARBA" id="ARBA00022692"/>
    </source>
</evidence>
<reference evidence="8 9" key="1">
    <citation type="submission" date="2024-01" db="EMBL/GenBank/DDBJ databases">
        <title>A telomere-to-telomere, gap-free genome of sweet tea (Lithocarpus litseifolius).</title>
        <authorList>
            <person name="Zhou J."/>
        </authorList>
    </citation>
    <scope>NUCLEOTIDE SEQUENCE [LARGE SCALE GENOMIC DNA]</scope>
    <source>
        <strain evidence="8">Zhou-2022a</strain>
        <tissue evidence="8">Leaf</tissue>
    </source>
</reference>
<dbReference type="InterPro" id="IPR000620">
    <property type="entry name" value="EamA_dom"/>
</dbReference>
<evidence type="ECO:0000256" key="6">
    <source>
        <dbReference type="RuleBase" id="RU363077"/>
    </source>
</evidence>
<dbReference type="InterPro" id="IPR037185">
    <property type="entry name" value="EmrE-like"/>
</dbReference>
<evidence type="ECO:0000256" key="1">
    <source>
        <dbReference type="ARBA" id="ARBA00004141"/>
    </source>
</evidence>
<dbReference type="Proteomes" id="UP001459277">
    <property type="component" value="Unassembled WGS sequence"/>
</dbReference>
<feature type="transmembrane region" description="Helical" evidence="6">
    <location>
        <begin position="41"/>
        <end position="61"/>
    </location>
</feature>
<evidence type="ECO:0000256" key="5">
    <source>
        <dbReference type="ARBA" id="ARBA00023136"/>
    </source>
</evidence>
<keyword evidence="9" id="KW-1185">Reference proteome</keyword>
<feature type="transmembrane region" description="Helical" evidence="6">
    <location>
        <begin position="305"/>
        <end position="323"/>
    </location>
</feature>
<feature type="transmembrane region" description="Helical" evidence="6">
    <location>
        <begin position="247"/>
        <end position="267"/>
    </location>
</feature>
<dbReference type="EMBL" id="JAZDWU010000001">
    <property type="protein sequence ID" value="KAL0014265.1"/>
    <property type="molecule type" value="Genomic_DNA"/>
</dbReference>
<name>A0AAW2DU42_9ROSI</name>
<dbReference type="GO" id="GO:0022857">
    <property type="term" value="F:transmembrane transporter activity"/>
    <property type="evidence" value="ECO:0007669"/>
    <property type="project" value="InterPro"/>
</dbReference>
<feature type="transmembrane region" description="Helical" evidence="6">
    <location>
        <begin position="138"/>
        <end position="156"/>
    </location>
</feature>
<dbReference type="SUPFAM" id="SSF103481">
    <property type="entry name" value="Multidrug resistance efflux transporter EmrE"/>
    <property type="match status" value="2"/>
</dbReference>
<feature type="domain" description="EamA" evidence="7">
    <location>
        <begin position="25"/>
        <end position="154"/>
    </location>
</feature>
<evidence type="ECO:0000256" key="4">
    <source>
        <dbReference type="ARBA" id="ARBA00022989"/>
    </source>
</evidence>
<sequence>MDVNYYKDGVLPFAALVMVEVCNVGMVTLSKAAMTSGMSNFSFVVYYNALGTFILFLYYIFHRYRSRGPPLTFSLLLKFFLLGLLGICLEQICAIAGIKYSSPTLAMAMGNLIPGFTFLLAVIFRMEELAVRSKSSQAKIIGTIVSISGAFIVTFYKRPPVFEASSSFKTSLQQNLAQMSNWVLGGLLLTITWLSSATWNIFQAAIVKEYPEKMTLVFFSCFFGTIQCAVISLIAERNVSSWALQPRIRVIAVIYGAISGSVIRNSVLAWCLQKKGPVYVALFKPLGTAIAVVMAIIFLGEIPHLGSLIGSIVIAFGFYTVLWGQAKEKLIVGDSVHCLESSTQKTPLLQNTKCKDTRKYGTTNSEYFLLSANGVALLPQFHHPWNDNRQGEDKG</sequence>
<feature type="transmembrane region" description="Helical" evidence="6">
    <location>
        <begin position="214"/>
        <end position="235"/>
    </location>
</feature>
<protein>
    <recommendedName>
        <fullName evidence="6">WAT1-related protein</fullName>
    </recommendedName>
</protein>
<feature type="transmembrane region" description="Helical" evidence="6">
    <location>
        <begin position="279"/>
        <end position="299"/>
    </location>
</feature>